<dbReference type="PANTHER" id="PTHR24349">
    <property type="entry name" value="SERINE/THREONINE-PROTEIN KINASE"/>
    <property type="match status" value="1"/>
</dbReference>
<feature type="binding site" evidence="6">
    <location>
        <position position="108"/>
    </location>
    <ligand>
        <name>ATP</name>
        <dbReference type="ChEBI" id="CHEBI:30616"/>
    </ligand>
</feature>
<organism evidence="9 10">
    <name type="scientific">Cyclotella cryptica</name>
    <dbReference type="NCBI Taxonomy" id="29204"/>
    <lineage>
        <taxon>Eukaryota</taxon>
        <taxon>Sar</taxon>
        <taxon>Stramenopiles</taxon>
        <taxon>Ochrophyta</taxon>
        <taxon>Bacillariophyta</taxon>
        <taxon>Coscinodiscophyceae</taxon>
        <taxon>Thalassiosirophycidae</taxon>
        <taxon>Stephanodiscales</taxon>
        <taxon>Stephanodiscaceae</taxon>
        <taxon>Cyclotella</taxon>
    </lineage>
</organism>
<dbReference type="InterPro" id="IPR008271">
    <property type="entry name" value="Ser/Thr_kinase_AS"/>
</dbReference>
<keyword evidence="5 6" id="KW-0067">ATP-binding</keyword>
<dbReference type="Gene3D" id="1.10.510.10">
    <property type="entry name" value="Transferase(Phosphotransferase) domain 1"/>
    <property type="match status" value="1"/>
</dbReference>
<dbReference type="InterPro" id="IPR017441">
    <property type="entry name" value="Protein_kinase_ATP_BS"/>
</dbReference>
<comment type="similarity">
    <text evidence="7">Belongs to the protein kinase superfamily.</text>
</comment>
<dbReference type="FunFam" id="1.10.510.10:FF:001413">
    <property type="entry name" value="Predicted protein"/>
    <property type="match status" value="1"/>
</dbReference>
<keyword evidence="1 7" id="KW-0723">Serine/threonine-protein kinase</keyword>
<dbReference type="GO" id="GO:0004674">
    <property type="term" value="F:protein serine/threonine kinase activity"/>
    <property type="evidence" value="ECO:0007669"/>
    <property type="project" value="UniProtKB-KW"/>
</dbReference>
<dbReference type="GO" id="GO:0005524">
    <property type="term" value="F:ATP binding"/>
    <property type="evidence" value="ECO:0007669"/>
    <property type="project" value="UniProtKB-UniRule"/>
</dbReference>
<gene>
    <name evidence="9" type="ORF">HJC23_006634</name>
</gene>
<evidence type="ECO:0000256" key="5">
    <source>
        <dbReference type="ARBA" id="ARBA00022840"/>
    </source>
</evidence>
<evidence type="ECO:0000313" key="10">
    <source>
        <dbReference type="Proteomes" id="UP001516023"/>
    </source>
</evidence>
<dbReference type="InterPro" id="IPR011009">
    <property type="entry name" value="Kinase-like_dom_sf"/>
</dbReference>
<feature type="domain" description="Protein kinase" evidence="8">
    <location>
        <begin position="75"/>
        <end position="338"/>
    </location>
</feature>
<dbReference type="FunFam" id="3.30.200.20:FF:000880">
    <property type="entry name" value="Predicted protein"/>
    <property type="match status" value="1"/>
</dbReference>
<dbReference type="PROSITE" id="PS00108">
    <property type="entry name" value="PROTEIN_KINASE_ST"/>
    <property type="match status" value="1"/>
</dbReference>
<dbReference type="SMART" id="SM00220">
    <property type="entry name" value="S_TKc"/>
    <property type="match status" value="1"/>
</dbReference>
<accession>A0ABD3QXQ1</accession>
<evidence type="ECO:0000256" key="2">
    <source>
        <dbReference type="ARBA" id="ARBA00022679"/>
    </source>
</evidence>
<evidence type="ECO:0000256" key="7">
    <source>
        <dbReference type="RuleBase" id="RU000304"/>
    </source>
</evidence>
<keyword evidence="3 6" id="KW-0547">Nucleotide-binding</keyword>
<protein>
    <recommendedName>
        <fullName evidence="8">Protein kinase domain-containing protein</fullName>
    </recommendedName>
</protein>
<dbReference type="PROSITE" id="PS00107">
    <property type="entry name" value="PROTEIN_KINASE_ATP"/>
    <property type="match status" value="1"/>
</dbReference>
<dbReference type="CDD" id="cd05117">
    <property type="entry name" value="STKc_CAMK"/>
    <property type="match status" value="1"/>
</dbReference>
<evidence type="ECO:0000313" key="9">
    <source>
        <dbReference type="EMBL" id="KAL3804862.1"/>
    </source>
</evidence>
<dbReference type="EMBL" id="JABMIG020000005">
    <property type="protein sequence ID" value="KAL3804862.1"/>
    <property type="molecule type" value="Genomic_DNA"/>
</dbReference>
<dbReference type="Pfam" id="PF00069">
    <property type="entry name" value="Pkinase"/>
    <property type="match status" value="1"/>
</dbReference>
<reference evidence="9 10" key="1">
    <citation type="journal article" date="2020" name="G3 (Bethesda)">
        <title>Improved Reference Genome for Cyclotella cryptica CCMP332, a Model for Cell Wall Morphogenesis, Salinity Adaptation, and Lipid Production in Diatoms (Bacillariophyta).</title>
        <authorList>
            <person name="Roberts W.R."/>
            <person name="Downey K.M."/>
            <person name="Ruck E.C."/>
            <person name="Traller J.C."/>
            <person name="Alverson A.J."/>
        </authorList>
    </citation>
    <scope>NUCLEOTIDE SEQUENCE [LARGE SCALE GENOMIC DNA]</scope>
    <source>
        <strain evidence="9 10">CCMP332</strain>
    </source>
</reference>
<keyword evidence="4" id="KW-0418">Kinase</keyword>
<dbReference type="InterPro" id="IPR000719">
    <property type="entry name" value="Prot_kinase_dom"/>
</dbReference>
<evidence type="ECO:0000256" key="4">
    <source>
        <dbReference type="ARBA" id="ARBA00022777"/>
    </source>
</evidence>
<keyword evidence="2" id="KW-0808">Transferase</keyword>
<dbReference type="SUPFAM" id="SSF56112">
    <property type="entry name" value="Protein kinase-like (PK-like)"/>
    <property type="match status" value="1"/>
</dbReference>
<evidence type="ECO:0000256" key="1">
    <source>
        <dbReference type="ARBA" id="ARBA00022527"/>
    </source>
</evidence>
<dbReference type="AlphaFoldDB" id="A0ABD3QXQ1"/>
<evidence type="ECO:0000256" key="3">
    <source>
        <dbReference type="ARBA" id="ARBA00022741"/>
    </source>
</evidence>
<dbReference type="Gene3D" id="3.30.200.20">
    <property type="entry name" value="Phosphorylase Kinase, domain 1"/>
    <property type="match status" value="1"/>
</dbReference>
<dbReference type="PROSITE" id="PS50011">
    <property type="entry name" value="PROTEIN_KINASE_DOM"/>
    <property type="match status" value="1"/>
</dbReference>
<evidence type="ECO:0000256" key="6">
    <source>
        <dbReference type="PROSITE-ProRule" id="PRU10141"/>
    </source>
</evidence>
<keyword evidence="10" id="KW-1185">Reference proteome</keyword>
<comment type="caution">
    <text evidence="9">The sequence shown here is derived from an EMBL/GenBank/DDBJ whole genome shotgun (WGS) entry which is preliminary data.</text>
</comment>
<dbReference type="Proteomes" id="UP001516023">
    <property type="component" value="Unassembled WGS sequence"/>
</dbReference>
<proteinExistence type="inferred from homology"/>
<evidence type="ECO:0000259" key="8">
    <source>
        <dbReference type="PROSITE" id="PS50011"/>
    </source>
</evidence>
<sequence>MEIVQSQPFDEIMFDEINSTIAMNSPMEKRSRLISIPYDEERAVPATISPCCSQDSAALFPTVTSKFCDIESHYLIDPTVLGVGHHGSVRRCIHRTTGKQFAVKSICKADPSVKLQGIAREISLLQEMKHKSMIQLVDVYEDSDFVHLVTELCQGGELFDRIVQRSNAGKGCFSEQEAARILYQILNAVLYMQQHNVVHRDIKPENILFETTEEDSCIKIIDFGLARKHYGDRGEPPMNTVVGTPYYIAPDVLQKSYDKSCDMWSIGVIAYILFAGYPPFNGTSNKEVYNAVRNGIYYFPSEDWKHISIGARNFVMGLLQRDPMRRMTVEQALRHPWLERQLNSMNMDESRDSVEVVYDRSSKKESILFRGLFRPRVKII</sequence>
<name>A0ABD3QXQ1_9STRA</name>
<dbReference type="InterPro" id="IPR050205">
    <property type="entry name" value="CDPK_Ser/Thr_kinases"/>
</dbReference>